<dbReference type="Proteomes" id="UP000789831">
    <property type="component" value="Unassembled WGS sequence"/>
</dbReference>
<proteinExistence type="predicted"/>
<organism evidence="1 2">
    <name type="scientific">Ambispora gerdemannii</name>
    <dbReference type="NCBI Taxonomy" id="144530"/>
    <lineage>
        <taxon>Eukaryota</taxon>
        <taxon>Fungi</taxon>
        <taxon>Fungi incertae sedis</taxon>
        <taxon>Mucoromycota</taxon>
        <taxon>Glomeromycotina</taxon>
        <taxon>Glomeromycetes</taxon>
        <taxon>Archaeosporales</taxon>
        <taxon>Ambisporaceae</taxon>
        <taxon>Ambispora</taxon>
    </lineage>
</organism>
<gene>
    <name evidence="1" type="ORF">AGERDE_LOCUS9051</name>
</gene>
<accession>A0A9N9CGX0</accession>
<dbReference type="AlphaFoldDB" id="A0A9N9CGX0"/>
<reference evidence="1" key="1">
    <citation type="submission" date="2021-06" db="EMBL/GenBank/DDBJ databases">
        <authorList>
            <person name="Kallberg Y."/>
            <person name="Tangrot J."/>
            <person name="Rosling A."/>
        </authorList>
    </citation>
    <scope>NUCLEOTIDE SEQUENCE</scope>
    <source>
        <strain evidence="1">MT106</strain>
    </source>
</reference>
<evidence type="ECO:0000313" key="1">
    <source>
        <dbReference type="EMBL" id="CAG8599950.1"/>
    </source>
</evidence>
<comment type="caution">
    <text evidence="1">The sequence shown here is derived from an EMBL/GenBank/DDBJ whole genome shotgun (WGS) entry which is preliminary data.</text>
</comment>
<feature type="non-terminal residue" evidence="1">
    <location>
        <position position="1"/>
    </location>
</feature>
<name>A0A9N9CGX0_9GLOM</name>
<evidence type="ECO:0000313" key="2">
    <source>
        <dbReference type="Proteomes" id="UP000789831"/>
    </source>
</evidence>
<sequence length="84" mass="9996">PLFTFRLFLLKIMNQPLNPRQNQQQANQQHLLQNRQHNMQQNQALQPAYYNMYNGNSNIFNDPFITTSNKNDNNVSIVLLESYR</sequence>
<protein>
    <submittedName>
        <fullName evidence="1">2598_t:CDS:1</fullName>
    </submittedName>
</protein>
<dbReference type="EMBL" id="CAJVPL010002118">
    <property type="protein sequence ID" value="CAG8599950.1"/>
    <property type="molecule type" value="Genomic_DNA"/>
</dbReference>
<keyword evidence="2" id="KW-1185">Reference proteome</keyword>